<dbReference type="HOGENOM" id="CLU_045794_0_0_11"/>
<dbReference type="InterPro" id="IPR003333">
    <property type="entry name" value="CMAS"/>
</dbReference>
<dbReference type="SUPFAM" id="SSF53335">
    <property type="entry name" value="S-adenosyl-L-methionine-dependent methyltransferases"/>
    <property type="match status" value="1"/>
</dbReference>
<dbReference type="CDD" id="cd02440">
    <property type="entry name" value="AdoMet_MTases"/>
    <property type="match status" value="1"/>
</dbReference>
<dbReference type="EMBL" id="CANL01000022">
    <property type="protein sequence ID" value="CCM63671.1"/>
    <property type="molecule type" value="Genomic_DNA"/>
</dbReference>
<dbReference type="Proteomes" id="UP000018291">
    <property type="component" value="Unassembled WGS sequence"/>
</dbReference>
<dbReference type="Gene3D" id="3.40.50.150">
    <property type="entry name" value="Vaccinia Virus protein VP39"/>
    <property type="match status" value="1"/>
</dbReference>
<keyword evidence="3" id="KW-1185">Reference proteome</keyword>
<evidence type="ECO:0000313" key="3">
    <source>
        <dbReference type="Proteomes" id="UP000018291"/>
    </source>
</evidence>
<sequence length="350" mass="40214">MMNTLIDRAESGRLPKRAVRLGIRARIARRVSQLNSGTIEDFSQRQRALMAERASGPITTHTVEANEQHYEVPTEYFQAVLGPRLKYSSAYWPVGITTLGQAEEAMLELSCDRARLADGQRVLELGCGWGSLTLWMADRYPASEIVAVSNSATQRRHITSEAERRGLSNVVVFTADVADFEPEGHFDRVVSVEMFEHVNNHRALMAKVAQWLKPDGLAFVHIFTNRSGSWAFETTSERDWMGRYFFSGGVMPADDLLLHEQRDLVVEDHWRLDATHYAKTLAAWRETHEERQDEIVALFSSPDAYGEHAERWYWRWWLFHLACEELFAYRGGSEFWVSHYLFSPRSSPAR</sequence>
<protein>
    <recommendedName>
        <fullName evidence="4">Cyclopropane-fatty-acyl-phospholipid synthase</fullName>
    </recommendedName>
</protein>
<dbReference type="STRING" id="1229780.BN381_290030"/>
<dbReference type="FunFam" id="3.40.50.150:FF:000554">
    <property type="entry name" value="Cation-transporting ATPase"/>
    <property type="match status" value="1"/>
</dbReference>
<dbReference type="PANTHER" id="PTHR43832">
    <property type="match status" value="1"/>
</dbReference>
<reference evidence="2 3" key="1">
    <citation type="journal article" date="2013" name="ISME J.">
        <title>Metabolic model for the filamentous 'Candidatus Microthrix parvicella' based on genomic and metagenomic analyses.</title>
        <authorList>
            <person name="Jon McIlroy S."/>
            <person name="Kristiansen R."/>
            <person name="Albertsen M."/>
            <person name="Michael Karst S."/>
            <person name="Rossetti S."/>
            <person name="Lund Nielsen J."/>
            <person name="Tandoi V."/>
            <person name="James Seviour R."/>
            <person name="Nielsen P.H."/>
        </authorList>
    </citation>
    <scope>NUCLEOTIDE SEQUENCE [LARGE SCALE GENOMIC DNA]</scope>
    <source>
        <strain evidence="2 3">RN1</strain>
    </source>
</reference>
<dbReference type="AlphaFoldDB" id="R4Z308"/>
<dbReference type="InterPro" id="IPR029063">
    <property type="entry name" value="SAM-dependent_MTases_sf"/>
</dbReference>
<feature type="active site" evidence="1">
    <location>
        <position position="323"/>
    </location>
</feature>
<evidence type="ECO:0000256" key="1">
    <source>
        <dbReference type="PIRSR" id="PIRSR003085-1"/>
    </source>
</evidence>
<dbReference type="PANTHER" id="PTHR43832:SF1">
    <property type="entry name" value="S-ADENOSYL-L-METHIONINE-DEPENDENT METHYLTRANSFERASES SUPERFAMILY PROTEIN"/>
    <property type="match status" value="1"/>
</dbReference>
<evidence type="ECO:0008006" key="4">
    <source>
        <dbReference type="Google" id="ProtNLM"/>
    </source>
</evidence>
<gene>
    <name evidence="2" type="ORF">BN381_290030</name>
</gene>
<dbReference type="GO" id="GO:0008610">
    <property type="term" value="P:lipid biosynthetic process"/>
    <property type="evidence" value="ECO:0007669"/>
    <property type="project" value="InterPro"/>
</dbReference>
<dbReference type="PIRSF" id="PIRSF003085">
    <property type="entry name" value="CMAS"/>
    <property type="match status" value="1"/>
</dbReference>
<name>R4Z308_9ACTN</name>
<comment type="caution">
    <text evidence="2">The sequence shown here is derived from an EMBL/GenBank/DDBJ whole genome shotgun (WGS) entry which is preliminary data.</text>
</comment>
<dbReference type="Pfam" id="PF02353">
    <property type="entry name" value="CMAS"/>
    <property type="match status" value="1"/>
</dbReference>
<dbReference type="eggNOG" id="COG2230">
    <property type="taxonomic scope" value="Bacteria"/>
</dbReference>
<evidence type="ECO:0000313" key="2">
    <source>
        <dbReference type="EMBL" id="CCM63671.1"/>
    </source>
</evidence>
<accession>R4Z308</accession>
<proteinExistence type="predicted"/>
<organism evidence="2 3">
    <name type="scientific">Candidatus Neomicrothrix parvicella RN1</name>
    <dbReference type="NCBI Taxonomy" id="1229780"/>
    <lineage>
        <taxon>Bacteria</taxon>
        <taxon>Bacillati</taxon>
        <taxon>Actinomycetota</taxon>
        <taxon>Acidimicrobiia</taxon>
        <taxon>Acidimicrobiales</taxon>
        <taxon>Microthrixaceae</taxon>
        <taxon>Candidatus Neomicrothrix</taxon>
    </lineage>
</organism>